<gene>
    <name evidence="1" type="ORF">EG327_006547</name>
</gene>
<reference evidence="1 2" key="1">
    <citation type="submission" date="2019-07" db="EMBL/GenBank/DDBJ databases">
        <title>Venturia inaequalis Genome Resource.</title>
        <authorList>
            <person name="Lichtner F.J."/>
        </authorList>
    </citation>
    <scope>NUCLEOTIDE SEQUENCE [LARGE SCALE GENOMIC DNA]</scope>
    <source>
        <strain evidence="1 2">DMI_063113</strain>
    </source>
</reference>
<comment type="caution">
    <text evidence="1">The sequence shown here is derived from an EMBL/GenBank/DDBJ whole genome shotgun (WGS) entry which is preliminary data.</text>
</comment>
<name>A0A8H3V2Y0_VENIN</name>
<accession>A0A8H3V2Y0</accession>
<dbReference type="EMBL" id="WNWR01000386">
    <property type="protein sequence ID" value="KAE9980445.1"/>
    <property type="molecule type" value="Genomic_DNA"/>
</dbReference>
<dbReference type="AlphaFoldDB" id="A0A8H3V2Y0"/>
<evidence type="ECO:0000313" key="1">
    <source>
        <dbReference type="EMBL" id="KAE9980445.1"/>
    </source>
</evidence>
<protein>
    <submittedName>
        <fullName evidence="1">Uncharacterized protein</fullName>
    </submittedName>
</protein>
<keyword evidence="2" id="KW-1185">Reference proteome</keyword>
<proteinExistence type="predicted"/>
<sequence length="265" mass="30299">MATSPPEKPCPTFSDLPLKIRQTIFSSTITPFRRPKAPLGYVLEPIVQSSFCNQCATFNSEFNRLRQLPSFITGGSKWLKLVERRWREEWLATMREMIDQDRKFWKGKSVNFYDVQGQEVIIDDICTATKQASDSQLVAIFRLIKSLNERAGYEKITKDTAKRVIMGVALNILRQDAIRHSKDAVQKMHPESIAAQGLGHQQYEREKRHSEILAAEEKAGIRQLERALGLGRVLNWGSRSWTFYGEPSGILADFLSKSTPFVYTL</sequence>
<organism evidence="1 2">
    <name type="scientific">Venturia inaequalis</name>
    <name type="common">Apple scab fungus</name>
    <dbReference type="NCBI Taxonomy" id="5025"/>
    <lineage>
        <taxon>Eukaryota</taxon>
        <taxon>Fungi</taxon>
        <taxon>Dikarya</taxon>
        <taxon>Ascomycota</taxon>
        <taxon>Pezizomycotina</taxon>
        <taxon>Dothideomycetes</taxon>
        <taxon>Pleosporomycetidae</taxon>
        <taxon>Venturiales</taxon>
        <taxon>Venturiaceae</taxon>
        <taxon>Venturia</taxon>
    </lineage>
</organism>
<dbReference type="Proteomes" id="UP000490939">
    <property type="component" value="Unassembled WGS sequence"/>
</dbReference>
<evidence type="ECO:0000313" key="2">
    <source>
        <dbReference type="Proteomes" id="UP000490939"/>
    </source>
</evidence>